<keyword evidence="2" id="KW-1185">Reference proteome</keyword>
<accession>A0ACC1R335</accession>
<proteinExistence type="predicted"/>
<evidence type="ECO:0000313" key="2">
    <source>
        <dbReference type="Proteomes" id="UP001148737"/>
    </source>
</evidence>
<name>A0ACC1R335_9HYPO</name>
<protein>
    <submittedName>
        <fullName evidence="1">Uncharacterized protein</fullName>
    </submittedName>
</protein>
<evidence type="ECO:0000313" key="1">
    <source>
        <dbReference type="EMBL" id="KAJ3497728.1"/>
    </source>
</evidence>
<dbReference type="Proteomes" id="UP001148737">
    <property type="component" value="Unassembled WGS sequence"/>
</dbReference>
<organism evidence="1 2">
    <name type="scientific">Lecanicillium saksenae</name>
    <dbReference type="NCBI Taxonomy" id="468837"/>
    <lineage>
        <taxon>Eukaryota</taxon>
        <taxon>Fungi</taxon>
        <taxon>Dikarya</taxon>
        <taxon>Ascomycota</taxon>
        <taxon>Pezizomycotina</taxon>
        <taxon>Sordariomycetes</taxon>
        <taxon>Hypocreomycetidae</taxon>
        <taxon>Hypocreales</taxon>
        <taxon>Cordycipitaceae</taxon>
        <taxon>Lecanicillium</taxon>
    </lineage>
</organism>
<sequence>MSPSTTEPASSLASSLSKLSISNEPQINIAALPCEILILIFEKLPLLNQYALLKVCSAIRTKLRGHFYKGTLSRATAGERLEYLVQRAYHLPEYWVCEKCLDLHWDHPDDVPIAPKGCLRRHGHFRSPLFQIHGQSLSHRHVQLALKYTRMSAQSTQYAERLDRLMEEIEYFNDGSEPVRLPPAHYPGQGYHWWTPKIAPVEGRFLLYQGMHFVPLMQGGWQLSNMPTIILCQHCLWLKPTVERIEVLRSLAHLTVEQAAELPRLLRIDRNPLQQAIRRLIQDGGGELTLSCPDCASDCQVTTVETGKMIWVEYQAWHDFGAEGSPLDPHWIAKEFPLRQSEVAPRTIVEPGNARRLWEDSQGLDSLKKAYADNYAMNS</sequence>
<reference evidence="1" key="1">
    <citation type="submission" date="2022-07" db="EMBL/GenBank/DDBJ databases">
        <title>Genome Sequence of Lecanicillium saksenae.</title>
        <authorList>
            <person name="Buettner E."/>
        </authorList>
    </citation>
    <scope>NUCLEOTIDE SEQUENCE</scope>
    <source>
        <strain evidence="1">VT-O1</strain>
    </source>
</reference>
<gene>
    <name evidence="1" type="ORF">NLG97_g1680</name>
</gene>
<dbReference type="EMBL" id="JANAKD010000093">
    <property type="protein sequence ID" value="KAJ3497728.1"/>
    <property type="molecule type" value="Genomic_DNA"/>
</dbReference>
<comment type="caution">
    <text evidence="1">The sequence shown here is derived from an EMBL/GenBank/DDBJ whole genome shotgun (WGS) entry which is preliminary data.</text>
</comment>